<dbReference type="CDD" id="cd18795">
    <property type="entry name" value="SF2_C_Ski2"/>
    <property type="match status" value="1"/>
</dbReference>
<dbReference type="InterPro" id="IPR036388">
    <property type="entry name" value="WH-like_DNA-bd_sf"/>
</dbReference>
<dbReference type="SUPFAM" id="SSF52540">
    <property type="entry name" value="P-loop containing nucleoside triphosphate hydrolases"/>
    <property type="match status" value="1"/>
</dbReference>
<feature type="region of interest" description="Disordered" evidence="11">
    <location>
        <begin position="1"/>
        <end position="63"/>
    </location>
</feature>
<feature type="domain" description="Helicase ATP-binding" evidence="12">
    <location>
        <begin position="510"/>
        <end position="717"/>
    </location>
</feature>
<keyword evidence="15" id="KW-1185">Reference proteome</keyword>
<keyword evidence="4 14" id="KW-0347">Helicase</keyword>
<evidence type="ECO:0000256" key="4">
    <source>
        <dbReference type="ARBA" id="ARBA00022806"/>
    </source>
</evidence>
<dbReference type="HOGENOM" id="CLU_264678_0_0_1"/>
<gene>
    <name evidence="14" type="primary">MER3</name>
    <name evidence="14" type="ORF">PHATRDRAFT_39994</name>
</gene>
<dbReference type="InParanoid" id="B7GA67"/>
<dbReference type="GO" id="GO:0016787">
    <property type="term" value="F:hydrolase activity"/>
    <property type="evidence" value="ECO:0007669"/>
    <property type="project" value="UniProtKB-KW"/>
</dbReference>
<dbReference type="SMART" id="SM00973">
    <property type="entry name" value="Sec63"/>
    <property type="match status" value="1"/>
</dbReference>
<keyword evidence="5" id="KW-0067">ATP-binding</keyword>
<feature type="region of interest" description="Disordered" evidence="11">
    <location>
        <begin position="357"/>
        <end position="394"/>
    </location>
</feature>
<dbReference type="InterPro" id="IPR027417">
    <property type="entry name" value="P-loop_NTPase"/>
</dbReference>
<dbReference type="GeneID" id="7195586"/>
<dbReference type="InterPro" id="IPR004179">
    <property type="entry name" value="Sec63-dom"/>
</dbReference>
<accession>B7GA67</accession>
<proteinExistence type="inferred from homology"/>
<dbReference type="Gene3D" id="3.40.50.300">
    <property type="entry name" value="P-loop containing nucleotide triphosphate hydrolases"/>
    <property type="match status" value="2"/>
</dbReference>
<dbReference type="PaxDb" id="2850-Phatr6292"/>
<dbReference type="Gene3D" id="1.10.10.10">
    <property type="entry name" value="Winged helix-like DNA-binding domain superfamily/Winged helix DNA-binding domain"/>
    <property type="match status" value="1"/>
</dbReference>
<feature type="region of interest" description="Disordered" evidence="11">
    <location>
        <begin position="77"/>
        <end position="103"/>
    </location>
</feature>
<feature type="region of interest" description="Disordered" evidence="11">
    <location>
        <begin position="307"/>
        <end position="344"/>
    </location>
</feature>
<keyword evidence="3" id="KW-0378">Hydrolase</keyword>
<reference evidence="15" key="2">
    <citation type="submission" date="2008-08" db="EMBL/GenBank/DDBJ databases">
        <authorList>
            <consortium name="Diatom Consortium"/>
            <person name="Grigoriev I."/>
            <person name="Grimwood J."/>
            <person name="Kuo A."/>
            <person name="Otillar R.P."/>
            <person name="Salamov A."/>
            <person name="Detter J.C."/>
            <person name="Lindquist E."/>
            <person name="Shapiro H."/>
            <person name="Lucas S."/>
            <person name="Glavina del Rio T."/>
            <person name="Pitluck S."/>
            <person name="Rokhsar D."/>
            <person name="Bowler C."/>
        </authorList>
    </citation>
    <scope>GENOME REANNOTATION</scope>
    <source>
        <strain evidence="15">CCAP 1055/1</strain>
    </source>
</reference>
<dbReference type="Pfam" id="PF00270">
    <property type="entry name" value="DEAD"/>
    <property type="match status" value="1"/>
</dbReference>
<evidence type="ECO:0000259" key="12">
    <source>
        <dbReference type="PROSITE" id="PS51192"/>
    </source>
</evidence>
<dbReference type="KEGG" id="pti:PHATRDRAFT_39994"/>
<reference evidence="14 15" key="1">
    <citation type="journal article" date="2008" name="Nature">
        <title>The Phaeodactylum genome reveals the evolutionary history of diatom genomes.</title>
        <authorList>
            <person name="Bowler C."/>
            <person name="Allen A.E."/>
            <person name="Badger J.H."/>
            <person name="Grimwood J."/>
            <person name="Jabbari K."/>
            <person name="Kuo A."/>
            <person name="Maheswari U."/>
            <person name="Martens C."/>
            <person name="Maumus F."/>
            <person name="Otillar R.P."/>
            <person name="Rayko E."/>
            <person name="Salamov A."/>
            <person name="Vandepoele K."/>
            <person name="Beszteri B."/>
            <person name="Gruber A."/>
            <person name="Heijde M."/>
            <person name="Katinka M."/>
            <person name="Mock T."/>
            <person name="Valentin K."/>
            <person name="Verret F."/>
            <person name="Berges J.A."/>
            <person name="Brownlee C."/>
            <person name="Cadoret J.P."/>
            <person name="Chiovitti A."/>
            <person name="Choi C.J."/>
            <person name="Coesel S."/>
            <person name="De Martino A."/>
            <person name="Detter J.C."/>
            <person name="Durkin C."/>
            <person name="Falciatore A."/>
            <person name="Fournet J."/>
            <person name="Haruta M."/>
            <person name="Huysman M.J."/>
            <person name="Jenkins B.D."/>
            <person name="Jiroutova K."/>
            <person name="Jorgensen R.E."/>
            <person name="Joubert Y."/>
            <person name="Kaplan A."/>
            <person name="Kroger N."/>
            <person name="Kroth P.G."/>
            <person name="La Roche J."/>
            <person name="Lindquist E."/>
            <person name="Lommer M."/>
            <person name="Martin-Jezequel V."/>
            <person name="Lopez P.J."/>
            <person name="Lucas S."/>
            <person name="Mangogna M."/>
            <person name="McGinnis K."/>
            <person name="Medlin L.K."/>
            <person name="Montsant A."/>
            <person name="Oudot-Le Secq M.P."/>
            <person name="Napoli C."/>
            <person name="Obornik M."/>
            <person name="Parker M.S."/>
            <person name="Petit J.L."/>
            <person name="Porcel B.M."/>
            <person name="Poulsen N."/>
            <person name="Robison M."/>
            <person name="Rychlewski L."/>
            <person name="Rynearson T.A."/>
            <person name="Schmutz J."/>
            <person name="Shapiro H."/>
            <person name="Siaut M."/>
            <person name="Stanley M."/>
            <person name="Sussman M.R."/>
            <person name="Taylor A.R."/>
            <person name="Vardi A."/>
            <person name="von Dassow P."/>
            <person name="Vyverman W."/>
            <person name="Willis A."/>
            <person name="Wyrwicz L.S."/>
            <person name="Rokhsar D.S."/>
            <person name="Weissenbach J."/>
            <person name="Armbrust E.V."/>
            <person name="Green B.R."/>
            <person name="Van de Peer Y."/>
            <person name="Grigoriev I.V."/>
        </authorList>
    </citation>
    <scope>NUCLEOTIDE SEQUENCE [LARGE SCALE GENOMIC DNA]</scope>
    <source>
        <strain evidence="14 15">CCAP 1055/1</strain>
    </source>
</reference>
<dbReference type="InterPro" id="IPR014001">
    <property type="entry name" value="Helicase_ATP-bd"/>
</dbReference>
<dbReference type="GO" id="GO:0003676">
    <property type="term" value="F:nucleic acid binding"/>
    <property type="evidence" value="ECO:0007669"/>
    <property type="project" value="InterPro"/>
</dbReference>
<dbReference type="RefSeq" id="XP_002183894.1">
    <property type="nucleotide sequence ID" value="XM_002183858.1"/>
</dbReference>
<feature type="compositionally biased region" description="Low complexity" evidence="11">
    <location>
        <begin position="77"/>
        <end position="86"/>
    </location>
</feature>
<feature type="region of interest" description="Disordered" evidence="11">
    <location>
        <begin position="248"/>
        <end position="270"/>
    </location>
</feature>
<name>B7GA67_PHATC</name>
<evidence type="ECO:0000256" key="2">
    <source>
        <dbReference type="ARBA" id="ARBA00022741"/>
    </source>
</evidence>
<comment type="catalytic activity">
    <reaction evidence="10">
        <text>ATP + H2O = ADP + phosphate + H(+)</text>
        <dbReference type="Rhea" id="RHEA:13065"/>
        <dbReference type="ChEBI" id="CHEBI:15377"/>
        <dbReference type="ChEBI" id="CHEBI:15378"/>
        <dbReference type="ChEBI" id="CHEBI:30616"/>
        <dbReference type="ChEBI" id="CHEBI:43474"/>
        <dbReference type="ChEBI" id="CHEBI:456216"/>
        <dbReference type="EC" id="5.6.2.4"/>
    </reaction>
</comment>
<dbReference type="SMART" id="SM00487">
    <property type="entry name" value="DEXDc"/>
    <property type="match status" value="1"/>
</dbReference>
<evidence type="ECO:0000256" key="6">
    <source>
        <dbReference type="ARBA" id="ARBA00023235"/>
    </source>
</evidence>
<dbReference type="SUPFAM" id="SSF158702">
    <property type="entry name" value="Sec63 N-terminal domain-like"/>
    <property type="match status" value="1"/>
</dbReference>
<dbReference type="EC" id="5.6.2.4" evidence="9"/>
<dbReference type="PROSITE" id="PS51194">
    <property type="entry name" value="HELICASE_CTER"/>
    <property type="match status" value="1"/>
</dbReference>
<dbReference type="OrthoDB" id="47123at2759"/>
<feature type="compositionally biased region" description="Polar residues" evidence="11">
    <location>
        <begin position="186"/>
        <end position="207"/>
    </location>
</feature>
<keyword evidence="6" id="KW-0413">Isomerase</keyword>
<feature type="compositionally biased region" description="Low complexity" evidence="11">
    <location>
        <begin position="31"/>
        <end position="60"/>
    </location>
</feature>
<evidence type="ECO:0000256" key="1">
    <source>
        <dbReference type="ARBA" id="ARBA00010140"/>
    </source>
</evidence>
<evidence type="ECO:0000256" key="11">
    <source>
        <dbReference type="SAM" id="MobiDB-lite"/>
    </source>
</evidence>
<comment type="similarity">
    <text evidence="1">Belongs to the helicase family. SKI2 subfamily.</text>
</comment>
<feature type="region of interest" description="Disordered" evidence="11">
    <location>
        <begin position="1497"/>
        <end position="1526"/>
    </location>
</feature>
<comment type="catalytic activity">
    <reaction evidence="8">
        <text>Couples ATP hydrolysis with the unwinding of duplex DNA by translocating in the 3'-5' direction.</text>
        <dbReference type="EC" id="5.6.2.4"/>
    </reaction>
</comment>
<dbReference type="PANTHER" id="PTHR47835:SF3">
    <property type="entry name" value="HELICASE FOR MEIOSIS 1"/>
    <property type="match status" value="1"/>
</dbReference>
<sequence length="1710" mass="187728">MSETMLSSDDESNEANLIRDKLNRLLEQQHSSSPNSDHCSSTSGSGDSIRSGESSDSGSSFNNEVNLDTALLVSSSDSKSLDHSNSGATYAQPPLCDNNPLFECDSTGDDGTFESSTLLYRSASSPASRHHELGGDRLNSETFSNSKVASTYKVSDALSPLSDTNFAALEKQEDCTTVRHKITSFDHSSLPSRKSVSTSNAGQNQAFPRSPPCEMSNTTYGNTDVPNEASELSQNSFLPLSCPIASTHSSNTEKLPWQDPVPASTETTYSPAKISSIEKMTDGSDEMEVILREAERITDGNDSIAVHSRSSAPADVHNDSSAVSCSSFSSPMPRSSISTPSSSITYRQAVQSSFPSQVMASNLRKPSQDCHAKSSIPTTSDHGSRPLESPWKLKPSTLNSASMLDVESGQLPLGTTSMDPHKSRKIFDYAHRPLDKTQLAERPTEVEPFLYAPPTNHEIHEPMVHSFSAINRPIQHRNKIPVQNIFQGSVVQFWKSKFDTFNYLQSEIANPLAYSDDNMVVSAPTGAGKTVVFEMAMARFFSTDLVAQNHLYHGRQISKHRKIVYVSPSKALCEERYEDWGRRLSGMNLGVEVSLITGDGDPSESFRDLASSHLILTTPEKWDSLTRRWTEKFYLFATVKLFLVDEVHLIADENRGCTLESIICRMKSIQRAARNKDTTSSDVSTSRSCMRVVAVSATLPNIAEIATFLGANEAYVFDQTYRPVPLAVHAIGVGFVGDSSQSQYRFWSGMDREVPQIIHRFSKSRPTIVFCHTKADTEKLADLLATAHGIAVRGNSNAGVAGQTKLLKLQRVLFAGIAYHHAGLEAGDRRIVERAFSDGNIRVLCATSTLAMGVNLPAHLVVIKGTKAWRGGGNGYQDLDQATILQMIGRAGRPGFDTSGTAVIMTDNKSKVYFVNLATSGLRPAKSRLMTKLDDIINAEISQRVVESREAAFNWIKSTLLFIQLRGNPDAFNLEAGSNTSVEAYFRKVCEESINRLHSIGTLLKDDKSCLLPSAASHIMSQHLVTYSAMEIIVNLPFDASQHQMLKAICNMEGLRRPVRRSEKKLLNEMHKMVKYKLEGPASKARVKESEQKAFVLLQASIGRIHINEFSLRQEMCGMVDFASRMLSATEEFSASGSQNGGVLVQSFKLRRALATSLWCGRDGILGQFKSLGTETLVGLRFNGINTFEDVVASNEHMIEKAAKRLPPFGSNLKAAVAKVVKSRLRLFCQLDSVSGSATPSHLICKVNRQPAVDSERLERHDVDTKSSASQSVLTYALIVHTDRPGGCLLFERNISAPAIFVVECPPGFSVASIHLLASMVGLDVMNSKNVSSCTSPLDPTAASVSSALLTAKNEHASLSPTREIGEQDFMHPARLPVECPRDQNENICFPTLAQRSISPETRPYRLPGYGPTTAVGRDPHRVWQQAKRTQIRSQQRVFARKKDNPFSCYQHDPNNAESHLDGLAGRNFTKQPKVSGIIPSEALRNLDEICNDALSNSKFTHDPSLQRNSRAGASKRPRGNSANDSHSVLAMKAAELNSVQYRGSRFEPMSFNSAYQDHRVQFGSQFHNQMRPSQTPFLLDQSQQGGLGVMLSNRVPACIDGNAFSYHQRRPFSHNASFLDQRSTPEGTNASFWRQNGLAENLSGQVYRAGEYTGLSTGQEEKNMAFAPPIAMSASSWNAIKCIHPQDDLVGDDSKLADGKCENFDAAFF</sequence>
<evidence type="ECO:0000256" key="5">
    <source>
        <dbReference type="ARBA" id="ARBA00022840"/>
    </source>
</evidence>
<dbReference type="GO" id="GO:0043138">
    <property type="term" value="F:3'-5' DNA helicase activity"/>
    <property type="evidence" value="ECO:0007669"/>
    <property type="project" value="UniProtKB-EC"/>
</dbReference>
<organism evidence="14 15">
    <name type="scientific">Phaeodactylum tricornutum (strain CCAP 1055/1)</name>
    <dbReference type="NCBI Taxonomy" id="556484"/>
    <lineage>
        <taxon>Eukaryota</taxon>
        <taxon>Sar</taxon>
        <taxon>Stramenopiles</taxon>
        <taxon>Ochrophyta</taxon>
        <taxon>Bacillariophyta</taxon>
        <taxon>Bacillariophyceae</taxon>
        <taxon>Bacillariophycidae</taxon>
        <taxon>Naviculales</taxon>
        <taxon>Phaeodactylaceae</taxon>
        <taxon>Phaeodactylum</taxon>
    </lineage>
</organism>
<evidence type="ECO:0000256" key="8">
    <source>
        <dbReference type="ARBA" id="ARBA00034617"/>
    </source>
</evidence>
<evidence type="ECO:0000256" key="10">
    <source>
        <dbReference type="ARBA" id="ARBA00048988"/>
    </source>
</evidence>
<evidence type="ECO:0000313" key="14">
    <source>
        <dbReference type="EMBL" id="EEC44563.1"/>
    </source>
</evidence>
<dbReference type="GO" id="GO:0051321">
    <property type="term" value="P:meiotic cell cycle"/>
    <property type="evidence" value="ECO:0007669"/>
    <property type="project" value="UniProtKB-KW"/>
</dbReference>
<evidence type="ECO:0000256" key="9">
    <source>
        <dbReference type="ARBA" id="ARBA00034808"/>
    </source>
</evidence>
<evidence type="ECO:0000259" key="13">
    <source>
        <dbReference type="PROSITE" id="PS51194"/>
    </source>
</evidence>
<dbReference type="GO" id="GO:0005524">
    <property type="term" value="F:ATP binding"/>
    <property type="evidence" value="ECO:0007669"/>
    <property type="project" value="UniProtKB-KW"/>
</dbReference>
<dbReference type="Proteomes" id="UP000000759">
    <property type="component" value="Chromosome 21"/>
</dbReference>
<evidence type="ECO:0000313" key="15">
    <source>
        <dbReference type="Proteomes" id="UP000000759"/>
    </source>
</evidence>
<dbReference type="Pfam" id="PF00271">
    <property type="entry name" value="Helicase_C"/>
    <property type="match status" value="1"/>
</dbReference>
<dbReference type="Pfam" id="PF02889">
    <property type="entry name" value="Sec63"/>
    <property type="match status" value="1"/>
</dbReference>
<feature type="compositionally biased region" description="Polar residues" evidence="11">
    <location>
        <begin position="215"/>
        <end position="232"/>
    </location>
</feature>
<dbReference type="STRING" id="556484.B7GA67"/>
<dbReference type="InterPro" id="IPR011545">
    <property type="entry name" value="DEAD/DEAH_box_helicase_dom"/>
</dbReference>
<feature type="compositionally biased region" description="Polar residues" evidence="11">
    <location>
        <begin position="1497"/>
        <end position="1512"/>
    </location>
</feature>
<dbReference type="Gene3D" id="1.10.3380.10">
    <property type="entry name" value="Sec63 N-terminal domain-like domain"/>
    <property type="match status" value="1"/>
</dbReference>
<dbReference type="PANTHER" id="PTHR47835">
    <property type="entry name" value="HFM1, ATP DEPENDENT DNA HELICASE HOMOLOG"/>
    <property type="match status" value="1"/>
</dbReference>
<dbReference type="eggNOG" id="KOG0952">
    <property type="taxonomic scope" value="Eukaryota"/>
</dbReference>
<feature type="compositionally biased region" description="Low complexity" evidence="11">
    <location>
        <begin position="320"/>
        <end position="343"/>
    </location>
</feature>
<feature type="domain" description="Helicase C-terminal" evidence="13">
    <location>
        <begin position="753"/>
        <end position="952"/>
    </location>
</feature>
<evidence type="ECO:0000256" key="7">
    <source>
        <dbReference type="ARBA" id="ARBA00023254"/>
    </source>
</evidence>
<keyword evidence="2" id="KW-0547">Nucleotide-binding</keyword>
<dbReference type="InterPro" id="IPR001650">
    <property type="entry name" value="Helicase_C-like"/>
</dbReference>
<dbReference type="InterPro" id="IPR052247">
    <property type="entry name" value="Meiotic_Crossover_Helicase"/>
</dbReference>
<feature type="region of interest" description="Disordered" evidence="11">
    <location>
        <begin position="186"/>
        <end position="232"/>
    </location>
</feature>
<dbReference type="EMBL" id="CM000623">
    <property type="protein sequence ID" value="EEC44563.1"/>
    <property type="molecule type" value="Genomic_DNA"/>
</dbReference>
<dbReference type="SMART" id="SM00490">
    <property type="entry name" value="HELICc"/>
    <property type="match status" value="1"/>
</dbReference>
<dbReference type="Pfam" id="PF23445">
    <property type="entry name" value="WHD_SNRNP200"/>
    <property type="match status" value="1"/>
</dbReference>
<dbReference type="PROSITE" id="PS51192">
    <property type="entry name" value="HELICASE_ATP_BIND_1"/>
    <property type="match status" value="1"/>
</dbReference>
<protein>
    <recommendedName>
        <fullName evidence="9">DNA 3'-5' helicase</fullName>
        <ecNumber evidence="9">5.6.2.4</ecNumber>
    </recommendedName>
</protein>
<dbReference type="InterPro" id="IPR057842">
    <property type="entry name" value="WH_MER3"/>
</dbReference>
<keyword evidence="7" id="KW-0469">Meiosis</keyword>
<evidence type="ECO:0000256" key="3">
    <source>
        <dbReference type="ARBA" id="ARBA00022801"/>
    </source>
</evidence>